<evidence type="ECO:0000313" key="2">
    <source>
        <dbReference type="EMBL" id="RKU47515.1"/>
    </source>
</evidence>
<dbReference type="Proteomes" id="UP000275385">
    <property type="component" value="Unassembled WGS sequence"/>
</dbReference>
<comment type="caution">
    <text evidence="2">The sequence shown here is derived from an EMBL/GenBank/DDBJ whole genome shotgun (WGS) entry which is preliminary data.</text>
</comment>
<name>A0A420YI43_9PEZI</name>
<protein>
    <submittedName>
        <fullName evidence="2">Uncharacterized protein</fullName>
    </submittedName>
</protein>
<reference evidence="2 3" key="1">
    <citation type="submission" date="2018-08" db="EMBL/GenBank/DDBJ databases">
        <title>Draft genome of the lignicolous fungus Coniochaeta pulveracea.</title>
        <authorList>
            <person name="Borstlap C.J."/>
            <person name="De Witt R.N."/>
            <person name="Botha A."/>
            <person name="Volschenk H."/>
        </authorList>
    </citation>
    <scope>NUCLEOTIDE SEQUENCE [LARGE SCALE GENOMIC DNA]</scope>
    <source>
        <strain evidence="2 3">CAB683</strain>
    </source>
</reference>
<accession>A0A420YI43</accession>
<sequence length="116" mass="12200">MVVSFPTNQVWARGAASSSRGYTQICVQQATVSASDSKVLRMLWTCGSLFLGKPPNGTPHNSPSSNFQQEAQHGPRTGANGVAVGCSLTYGVHEGLQDTMQVDGKVELGHSPLING</sequence>
<proteinExistence type="predicted"/>
<feature type="region of interest" description="Disordered" evidence="1">
    <location>
        <begin position="54"/>
        <end position="78"/>
    </location>
</feature>
<organism evidence="2 3">
    <name type="scientific">Coniochaeta pulveracea</name>
    <dbReference type="NCBI Taxonomy" id="177199"/>
    <lineage>
        <taxon>Eukaryota</taxon>
        <taxon>Fungi</taxon>
        <taxon>Dikarya</taxon>
        <taxon>Ascomycota</taxon>
        <taxon>Pezizomycotina</taxon>
        <taxon>Sordariomycetes</taxon>
        <taxon>Sordariomycetidae</taxon>
        <taxon>Coniochaetales</taxon>
        <taxon>Coniochaetaceae</taxon>
        <taxon>Coniochaeta</taxon>
    </lineage>
</organism>
<keyword evidence="3" id="KW-1185">Reference proteome</keyword>
<feature type="compositionally biased region" description="Polar residues" evidence="1">
    <location>
        <begin position="58"/>
        <end position="71"/>
    </location>
</feature>
<gene>
    <name evidence="2" type="ORF">DL546_004357</name>
</gene>
<evidence type="ECO:0000256" key="1">
    <source>
        <dbReference type="SAM" id="MobiDB-lite"/>
    </source>
</evidence>
<dbReference type="AlphaFoldDB" id="A0A420YI43"/>
<evidence type="ECO:0000313" key="3">
    <source>
        <dbReference type="Proteomes" id="UP000275385"/>
    </source>
</evidence>
<dbReference type="EMBL" id="QVQW01000008">
    <property type="protein sequence ID" value="RKU47515.1"/>
    <property type="molecule type" value="Genomic_DNA"/>
</dbReference>